<organism evidence="1 2">
    <name type="scientific">Ktedonospora formicarum</name>
    <dbReference type="NCBI Taxonomy" id="2778364"/>
    <lineage>
        <taxon>Bacteria</taxon>
        <taxon>Bacillati</taxon>
        <taxon>Chloroflexota</taxon>
        <taxon>Ktedonobacteria</taxon>
        <taxon>Ktedonobacterales</taxon>
        <taxon>Ktedonobacteraceae</taxon>
        <taxon>Ktedonospora</taxon>
    </lineage>
</organism>
<dbReference type="Proteomes" id="UP000612362">
    <property type="component" value="Unassembled WGS sequence"/>
</dbReference>
<dbReference type="EMBL" id="BNJF01000001">
    <property type="protein sequence ID" value="GHO45041.1"/>
    <property type="molecule type" value="Genomic_DNA"/>
</dbReference>
<keyword evidence="2" id="KW-1185">Reference proteome</keyword>
<name>A0A8J3MSN2_9CHLR</name>
<proteinExistence type="predicted"/>
<reference evidence="1" key="1">
    <citation type="submission" date="2020-10" db="EMBL/GenBank/DDBJ databases">
        <title>Taxonomic study of unclassified bacteria belonging to the class Ktedonobacteria.</title>
        <authorList>
            <person name="Yabe S."/>
            <person name="Wang C.M."/>
            <person name="Zheng Y."/>
            <person name="Sakai Y."/>
            <person name="Cavaletti L."/>
            <person name="Monciardini P."/>
            <person name="Donadio S."/>
        </authorList>
    </citation>
    <scope>NUCLEOTIDE SEQUENCE</scope>
    <source>
        <strain evidence="1">SOSP1-1</strain>
    </source>
</reference>
<gene>
    <name evidence="1" type="ORF">KSX_32040</name>
</gene>
<sequence length="50" mass="5568">MADSRWEEQKQTRNSIAIAGLIAEPTEPTGDEPPVAPGFDSHWEVVCWSQ</sequence>
<comment type="caution">
    <text evidence="1">The sequence shown here is derived from an EMBL/GenBank/DDBJ whole genome shotgun (WGS) entry which is preliminary data.</text>
</comment>
<protein>
    <submittedName>
        <fullName evidence="1">Uncharacterized protein</fullName>
    </submittedName>
</protein>
<dbReference type="RefSeq" id="WP_220194396.1">
    <property type="nucleotide sequence ID" value="NZ_BNJF01000001.1"/>
</dbReference>
<dbReference type="AlphaFoldDB" id="A0A8J3MSN2"/>
<evidence type="ECO:0000313" key="1">
    <source>
        <dbReference type="EMBL" id="GHO45041.1"/>
    </source>
</evidence>
<evidence type="ECO:0000313" key="2">
    <source>
        <dbReference type="Proteomes" id="UP000612362"/>
    </source>
</evidence>
<accession>A0A8J3MSN2</accession>